<dbReference type="InterPro" id="IPR058678">
    <property type="entry name" value="ARM_PUB"/>
</dbReference>
<dbReference type="STRING" id="1590841.A0A2R6R6C2"/>
<dbReference type="EMBL" id="NKQK01000009">
    <property type="protein sequence ID" value="PSS21554.1"/>
    <property type="molecule type" value="Genomic_DNA"/>
</dbReference>
<dbReference type="GO" id="GO:0016567">
    <property type="term" value="P:protein ubiquitination"/>
    <property type="evidence" value="ECO:0007669"/>
    <property type="project" value="UniProtKB-UniRule"/>
</dbReference>
<dbReference type="SMART" id="SM00504">
    <property type="entry name" value="Ubox"/>
    <property type="match status" value="1"/>
</dbReference>
<dbReference type="UniPathway" id="UPA00143"/>
<dbReference type="OMA" id="TEDLCYI"/>
<dbReference type="PROSITE" id="PS51698">
    <property type="entry name" value="U_BOX"/>
    <property type="match status" value="1"/>
</dbReference>
<dbReference type="EC" id="2.3.2.27" evidence="5"/>
<comment type="pathway">
    <text evidence="2 5">Protein modification; protein ubiquitination.</text>
</comment>
<comment type="catalytic activity">
    <reaction evidence="1 5">
        <text>S-ubiquitinyl-[E2 ubiquitin-conjugating enzyme]-L-cysteine + [acceptor protein]-L-lysine = [E2 ubiquitin-conjugating enzyme]-L-cysteine + N(6)-ubiquitinyl-[acceptor protein]-L-lysine.</text>
        <dbReference type="EC" id="2.3.2.27"/>
    </reaction>
</comment>
<keyword evidence="3 5" id="KW-0808">Transferase</keyword>
<dbReference type="InterPro" id="IPR045185">
    <property type="entry name" value="PUB22/23/24-like"/>
</dbReference>
<dbReference type="AlphaFoldDB" id="A0A2R6R6C2"/>
<dbReference type="Gene3D" id="1.25.10.10">
    <property type="entry name" value="Leucine-rich Repeat Variant"/>
    <property type="match status" value="1"/>
</dbReference>
<dbReference type="PANTHER" id="PTHR22849">
    <property type="entry name" value="WDSAM1 PROTEIN"/>
    <property type="match status" value="1"/>
</dbReference>
<dbReference type="Gene3D" id="3.30.40.10">
    <property type="entry name" value="Zinc/RING finger domain, C3HC4 (zinc finger)"/>
    <property type="match status" value="1"/>
</dbReference>
<sequence length="407" mass="45255">MMESRSENESESEMGIPYLFRCPISLDLLTDPVTLCTGQTYDRSSIEKWLSAGNQTCPVTMQKLHDPSMVPNHTLRHLIHQWRLKSDSDSDSNSNYYHPLIASDSDQYPFISSLKHILQSHDSTLEDKLQTLETIQILSPSCHARLIELGFFQLVLQLVFGAQQNLKLVEQALVCALKLLPHCSLRPLKDMFKEESVELDNFVAVFNQGTITIKKSLCEIVEAISSSLETKELCAMLGNNQRLLQGMVLLLYHQDDSGASESGIKAMSAFCSLETNRGNLVREGVVDGLITYLLWSGHERQNRNLAMAMLEVLLGLESAKQAVIDHPSGVNVLVKMVFRVSDDHHQGSESAVNSLMMLCCDSVQAREASICAGVLTQLLLLLQSQCDGTAKTKARMLLKLLGSTHHV</sequence>
<comment type="caution">
    <text evidence="7">The sequence shown here is derived from an EMBL/GenBank/DDBJ whole genome shotgun (WGS) entry which is preliminary data.</text>
</comment>
<evidence type="ECO:0000259" key="6">
    <source>
        <dbReference type="PROSITE" id="PS51698"/>
    </source>
</evidence>
<gene>
    <name evidence="7" type="ORF">CEY00_Acc10602</name>
</gene>
<evidence type="ECO:0000256" key="3">
    <source>
        <dbReference type="ARBA" id="ARBA00022679"/>
    </source>
</evidence>
<feature type="domain" description="U-box" evidence="6">
    <location>
        <begin position="15"/>
        <end position="89"/>
    </location>
</feature>
<dbReference type="FunFam" id="3.30.40.10:FF:000442">
    <property type="entry name" value="RING-type E3 ubiquitin transferase"/>
    <property type="match status" value="1"/>
</dbReference>
<organism evidence="7 8">
    <name type="scientific">Actinidia chinensis var. chinensis</name>
    <name type="common">Chinese soft-hair kiwi</name>
    <dbReference type="NCBI Taxonomy" id="1590841"/>
    <lineage>
        <taxon>Eukaryota</taxon>
        <taxon>Viridiplantae</taxon>
        <taxon>Streptophyta</taxon>
        <taxon>Embryophyta</taxon>
        <taxon>Tracheophyta</taxon>
        <taxon>Spermatophyta</taxon>
        <taxon>Magnoliopsida</taxon>
        <taxon>eudicotyledons</taxon>
        <taxon>Gunneridae</taxon>
        <taxon>Pentapetalae</taxon>
        <taxon>asterids</taxon>
        <taxon>Ericales</taxon>
        <taxon>Actinidiaceae</taxon>
        <taxon>Actinidia</taxon>
    </lineage>
</organism>
<evidence type="ECO:0000256" key="4">
    <source>
        <dbReference type="ARBA" id="ARBA00022786"/>
    </source>
</evidence>
<evidence type="ECO:0000313" key="7">
    <source>
        <dbReference type="EMBL" id="PSS21554.1"/>
    </source>
</evidence>
<dbReference type="Proteomes" id="UP000241394">
    <property type="component" value="Chromosome LG9"/>
</dbReference>
<keyword evidence="4 5" id="KW-0833">Ubl conjugation pathway</keyword>
<name>A0A2R6R6C2_ACTCC</name>
<dbReference type="PANTHER" id="PTHR22849:SF103">
    <property type="entry name" value="U-BOX DOMAIN-CONTAINING PROTEIN"/>
    <property type="match status" value="1"/>
</dbReference>
<dbReference type="Pfam" id="PF04564">
    <property type="entry name" value="U-box"/>
    <property type="match status" value="1"/>
</dbReference>
<evidence type="ECO:0000256" key="1">
    <source>
        <dbReference type="ARBA" id="ARBA00000900"/>
    </source>
</evidence>
<evidence type="ECO:0000313" key="8">
    <source>
        <dbReference type="Proteomes" id="UP000241394"/>
    </source>
</evidence>
<dbReference type="CDD" id="cd16664">
    <property type="entry name" value="RING-Ubox_PUB"/>
    <property type="match status" value="1"/>
</dbReference>
<evidence type="ECO:0000256" key="2">
    <source>
        <dbReference type="ARBA" id="ARBA00004906"/>
    </source>
</evidence>
<proteinExistence type="predicted"/>
<keyword evidence="8" id="KW-1185">Reference proteome</keyword>
<dbReference type="InParanoid" id="A0A2R6R6C2"/>
<protein>
    <recommendedName>
        <fullName evidence="5 6">U-box domain-containing protein</fullName>
        <ecNumber evidence="5">2.3.2.27</ecNumber>
    </recommendedName>
    <alternativeName>
        <fullName evidence="5">RING-type E3 ubiquitin transferase PUB</fullName>
    </alternativeName>
</protein>
<dbReference type="SUPFAM" id="SSF57850">
    <property type="entry name" value="RING/U-box"/>
    <property type="match status" value="1"/>
</dbReference>
<accession>A0A2R6R6C2</accession>
<evidence type="ECO:0000256" key="5">
    <source>
        <dbReference type="RuleBase" id="RU369093"/>
    </source>
</evidence>
<comment type="function">
    <text evidence="5">Functions as an E3 ubiquitin ligase.</text>
</comment>
<dbReference type="InterPro" id="IPR016024">
    <property type="entry name" value="ARM-type_fold"/>
</dbReference>
<dbReference type="InterPro" id="IPR011989">
    <property type="entry name" value="ARM-like"/>
</dbReference>
<reference evidence="8" key="2">
    <citation type="journal article" date="2018" name="BMC Genomics">
        <title>A manually annotated Actinidia chinensis var. chinensis (kiwifruit) genome highlights the challenges associated with draft genomes and gene prediction in plants.</title>
        <authorList>
            <person name="Pilkington S.M."/>
            <person name="Crowhurst R."/>
            <person name="Hilario E."/>
            <person name="Nardozza S."/>
            <person name="Fraser L."/>
            <person name="Peng Y."/>
            <person name="Gunaseelan K."/>
            <person name="Simpson R."/>
            <person name="Tahir J."/>
            <person name="Deroles S.C."/>
            <person name="Templeton K."/>
            <person name="Luo Z."/>
            <person name="Davy M."/>
            <person name="Cheng C."/>
            <person name="McNeilage M."/>
            <person name="Scaglione D."/>
            <person name="Liu Y."/>
            <person name="Zhang Q."/>
            <person name="Datson P."/>
            <person name="De Silva N."/>
            <person name="Gardiner S.E."/>
            <person name="Bassett H."/>
            <person name="Chagne D."/>
            <person name="McCallum J."/>
            <person name="Dzierzon H."/>
            <person name="Deng C."/>
            <person name="Wang Y.Y."/>
            <person name="Barron L."/>
            <person name="Manako K."/>
            <person name="Bowen J."/>
            <person name="Foster T.M."/>
            <person name="Erridge Z.A."/>
            <person name="Tiffin H."/>
            <person name="Waite C.N."/>
            <person name="Davies K.M."/>
            <person name="Grierson E.P."/>
            <person name="Laing W.A."/>
            <person name="Kirk R."/>
            <person name="Chen X."/>
            <person name="Wood M."/>
            <person name="Montefiori M."/>
            <person name="Brummell D.A."/>
            <person name="Schwinn K.E."/>
            <person name="Catanach A."/>
            <person name="Fullerton C."/>
            <person name="Li D."/>
            <person name="Meiyalaghan S."/>
            <person name="Nieuwenhuizen N."/>
            <person name="Read N."/>
            <person name="Prakash R."/>
            <person name="Hunter D."/>
            <person name="Zhang H."/>
            <person name="McKenzie M."/>
            <person name="Knabel M."/>
            <person name="Harris A."/>
            <person name="Allan A.C."/>
            <person name="Gleave A."/>
            <person name="Chen A."/>
            <person name="Janssen B.J."/>
            <person name="Plunkett B."/>
            <person name="Ampomah-Dwamena C."/>
            <person name="Voogd C."/>
            <person name="Leif D."/>
            <person name="Lafferty D."/>
            <person name="Souleyre E.J.F."/>
            <person name="Varkonyi-Gasic E."/>
            <person name="Gambi F."/>
            <person name="Hanley J."/>
            <person name="Yao J.L."/>
            <person name="Cheung J."/>
            <person name="David K.M."/>
            <person name="Warren B."/>
            <person name="Marsh K."/>
            <person name="Snowden K.C."/>
            <person name="Lin-Wang K."/>
            <person name="Brian L."/>
            <person name="Martinez-Sanchez M."/>
            <person name="Wang M."/>
            <person name="Ileperuma N."/>
            <person name="Macnee N."/>
            <person name="Campin R."/>
            <person name="McAtee P."/>
            <person name="Drummond R.S.M."/>
            <person name="Espley R.V."/>
            <person name="Ireland H.S."/>
            <person name="Wu R."/>
            <person name="Atkinson R.G."/>
            <person name="Karunairetnam S."/>
            <person name="Bulley S."/>
            <person name="Chunkath S."/>
            <person name="Hanley Z."/>
            <person name="Storey R."/>
            <person name="Thrimawithana A.H."/>
            <person name="Thomson S."/>
            <person name="David C."/>
            <person name="Testolin R."/>
            <person name="Huang H."/>
            <person name="Hellens R.P."/>
            <person name="Schaffer R.J."/>
        </authorList>
    </citation>
    <scope>NUCLEOTIDE SEQUENCE [LARGE SCALE GENOMIC DNA]</scope>
    <source>
        <strain evidence="8">cv. Red5</strain>
    </source>
</reference>
<dbReference type="InterPro" id="IPR013083">
    <property type="entry name" value="Znf_RING/FYVE/PHD"/>
</dbReference>
<dbReference type="InterPro" id="IPR045210">
    <property type="entry name" value="RING-Ubox_PUB"/>
</dbReference>
<dbReference type="OrthoDB" id="10064100at2759"/>
<dbReference type="Gramene" id="PSS21554">
    <property type="protein sequence ID" value="PSS21554"/>
    <property type="gene ID" value="CEY00_Acc10602"/>
</dbReference>
<reference evidence="7 8" key="1">
    <citation type="submission" date="2017-07" db="EMBL/GenBank/DDBJ databases">
        <title>An improved, manually edited Actinidia chinensis var. chinensis (kiwifruit) genome highlights the challenges associated with draft genomes and gene prediction in plants.</title>
        <authorList>
            <person name="Pilkington S."/>
            <person name="Crowhurst R."/>
            <person name="Hilario E."/>
            <person name="Nardozza S."/>
            <person name="Fraser L."/>
            <person name="Peng Y."/>
            <person name="Gunaseelan K."/>
            <person name="Simpson R."/>
            <person name="Tahir J."/>
            <person name="Deroles S."/>
            <person name="Templeton K."/>
            <person name="Luo Z."/>
            <person name="Davy M."/>
            <person name="Cheng C."/>
            <person name="Mcneilage M."/>
            <person name="Scaglione D."/>
            <person name="Liu Y."/>
            <person name="Zhang Q."/>
            <person name="Datson P."/>
            <person name="De Silva N."/>
            <person name="Gardiner S."/>
            <person name="Bassett H."/>
            <person name="Chagne D."/>
            <person name="Mccallum J."/>
            <person name="Dzierzon H."/>
            <person name="Deng C."/>
            <person name="Wang Y.-Y."/>
            <person name="Barron N."/>
            <person name="Manako K."/>
            <person name="Bowen J."/>
            <person name="Foster T."/>
            <person name="Erridge Z."/>
            <person name="Tiffin H."/>
            <person name="Waite C."/>
            <person name="Davies K."/>
            <person name="Grierson E."/>
            <person name="Laing W."/>
            <person name="Kirk R."/>
            <person name="Chen X."/>
            <person name="Wood M."/>
            <person name="Montefiori M."/>
            <person name="Brummell D."/>
            <person name="Schwinn K."/>
            <person name="Catanach A."/>
            <person name="Fullerton C."/>
            <person name="Li D."/>
            <person name="Meiyalaghan S."/>
            <person name="Nieuwenhuizen N."/>
            <person name="Read N."/>
            <person name="Prakash R."/>
            <person name="Hunter D."/>
            <person name="Zhang H."/>
            <person name="Mckenzie M."/>
            <person name="Knabel M."/>
            <person name="Harris A."/>
            <person name="Allan A."/>
            <person name="Chen A."/>
            <person name="Janssen B."/>
            <person name="Plunkett B."/>
            <person name="Dwamena C."/>
            <person name="Voogd C."/>
            <person name="Leif D."/>
            <person name="Lafferty D."/>
            <person name="Souleyre E."/>
            <person name="Varkonyi-Gasic E."/>
            <person name="Gambi F."/>
            <person name="Hanley J."/>
            <person name="Yao J.-L."/>
            <person name="Cheung J."/>
            <person name="David K."/>
            <person name="Warren B."/>
            <person name="Marsh K."/>
            <person name="Snowden K."/>
            <person name="Lin-Wang K."/>
            <person name="Brian L."/>
            <person name="Martinez-Sanchez M."/>
            <person name="Wang M."/>
            <person name="Ileperuma N."/>
            <person name="Macnee N."/>
            <person name="Campin R."/>
            <person name="Mcatee P."/>
            <person name="Drummond R."/>
            <person name="Espley R."/>
            <person name="Ireland H."/>
            <person name="Wu R."/>
            <person name="Atkinson R."/>
            <person name="Karunairetnam S."/>
            <person name="Bulley S."/>
            <person name="Chunkath S."/>
            <person name="Hanley Z."/>
            <person name="Storey R."/>
            <person name="Thrimawithana A."/>
            <person name="Thomson S."/>
            <person name="David C."/>
            <person name="Testolin R."/>
        </authorList>
    </citation>
    <scope>NUCLEOTIDE SEQUENCE [LARGE SCALE GENOMIC DNA]</scope>
    <source>
        <strain evidence="8">cv. Red5</strain>
        <tissue evidence="7">Young leaf</tissue>
    </source>
</reference>
<dbReference type="SUPFAM" id="SSF48371">
    <property type="entry name" value="ARM repeat"/>
    <property type="match status" value="1"/>
</dbReference>
<dbReference type="GO" id="GO:0061630">
    <property type="term" value="F:ubiquitin protein ligase activity"/>
    <property type="evidence" value="ECO:0007669"/>
    <property type="project" value="UniProtKB-UniRule"/>
</dbReference>
<dbReference type="InterPro" id="IPR003613">
    <property type="entry name" value="Ubox_domain"/>
</dbReference>
<dbReference type="Pfam" id="PF25598">
    <property type="entry name" value="ARM_PUB"/>
    <property type="match status" value="1"/>
</dbReference>